<reference evidence="9" key="1">
    <citation type="journal article" date="2021" name="Genome Biol. Evol.">
        <title>A High-Quality Reference Genome for a Parasitic Bivalve with Doubly Uniparental Inheritance (Bivalvia: Unionida).</title>
        <authorList>
            <person name="Smith C.H."/>
        </authorList>
    </citation>
    <scope>NUCLEOTIDE SEQUENCE</scope>
    <source>
        <strain evidence="9">CHS0354</strain>
    </source>
</reference>
<evidence type="ECO:0000256" key="6">
    <source>
        <dbReference type="ARBA" id="ARBA00047838"/>
    </source>
</evidence>
<evidence type="ECO:0000256" key="5">
    <source>
        <dbReference type="ARBA" id="ARBA00023239"/>
    </source>
</evidence>
<dbReference type="InterPro" id="IPR050064">
    <property type="entry name" value="IGPS_HisA/HisF"/>
</dbReference>
<evidence type="ECO:0000256" key="7">
    <source>
        <dbReference type="RuleBase" id="RU003657"/>
    </source>
</evidence>
<dbReference type="CDD" id="cd04731">
    <property type="entry name" value="HisF"/>
    <property type="match status" value="1"/>
</dbReference>
<comment type="caution">
    <text evidence="9">The sequence shown here is derived from an EMBL/GenBank/DDBJ whole genome shotgun (WGS) entry which is preliminary data.</text>
</comment>
<dbReference type="InterPro" id="IPR004651">
    <property type="entry name" value="HisF"/>
</dbReference>
<evidence type="ECO:0000256" key="2">
    <source>
        <dbReference type="ARBA" id="ARBA00012809"/>
    </source>
</evidence>
<evidence type="ECO:0000256" key="1">
    <source>
        <dbReference type="ARBA" id="ARBA00005091"/>
    </source>
</evidence>
<comment type="pathway">
    <text evidence="1">Amino-acid biosynthesis; L-histidine biosynthesis; L-histidine from 5-phospho-alpha-D-ribose 1-diphosphate: step 5/9.</text>
</comment>
<dbReference type="GO" id="GO:0000107">
    <property type="term" value="F:imidazoleglycerol-phosphate synthase activity"/>
    <property type="evidence" value="ECO:0007669"/>
    <property type="project" value="InterPro"/>
</dbReference>
<feature type="compositionally biased region" description="Polar residues" evidence="8">
    <location>
        <begin position="302"/>
        <end position="316"/>
    </location>
</feature>
<dbReference type="EC" id="4.3.2.10" evidence="2"/>
<dbReference type="InterPro" id="IPR011060">
    <property type="entry name" value="RibuloseP-bd_barrel"/>
</dbReference>
<reference evidence="9" key="3">
    <citation type="submission" date="2023-05" db="EMBL/GenBank/DDBJ databases">
        <authorList>
            <person name="Smith C.H."/>
        </authorList>
    </citation>
    <scope>NUCLEOTIDE SEQUENCE</scope>
    <source>
        <strain evidence="9">CHS0354</strain>
        <tissue evidence="9">Mantle</tissue>
    </source>
</reference>
<evidence type="ECO:0000256" key="4">
    <source>
        <dbReference type="ARBA" id="ARBA00023102"/>
    </source>
</evidence>
<dbReference type="AlphaFoldDB" id="A0AAE0TAK2"/>
<dbReference type="SUPFAM" id="SSF51366">
    <property type="entry name" value="Ribulose-phoshate binding barrel"/>
    <property type="match status" value="1"/>
</dbReference>
<evidence type="ECO:0000256" key="3">
    <source>
        <dbReference type="ARBA" id="ARBA00022605"/>
    </source>
</evidence>
<evidence type="ECO:0000256" key="8">
    <source>
        <dbReference type="SAM" id="MobiDB-lite"/>
    </source>
</evidence>
<proteinExistence type="inferred from homology"/>
<protein>
    <recommendedName>
        <fullName evidence="2">imidazole glycerol-phosphate synthase</fullName>
        <ecNumber evidence="2">4.3.2.10</ecNumber>
    </recommendedName>
</protein>
<dbReference type="Proteomes" id="UP001195483">
    <property type="component" value="Unassembled WGS sequence"/>
</dbReference>
<evidence type="ECO:0000313" key="9">
    <source>
        <dbReference type="EMBL" id="KAK3606927.1"/>
    </source>
</evidence>
<sequence>MLAVRVIPCLDIHNGRVVKGVNFVNLADAGDPLEQAKFYNTQYADELVFLDITATSDGRDTVLALAERVAREIHIPFTIGGGIRDAGRAAEIVAAGADKISLNSAAVKRPELISECAERLGSQCVVLAVDVRKTDGQYYVYTAGGRHNTGIEALTWIKEACSRGAGEILLTSMDADGTRAGFDLEITRRVSETVKVPVIASGGGGVPAHFADAAINDPLFVGNDNDNTLNTHNYIRLNDGNYILRRNGNTILHLQFSKMTSDINRDNIYELYDIRFTASRQEYQTEMQENQPPGKPGRKSAQPYTKASAENESQPTGKAGYGIYDVSKKELTLKEKPEIILKGQPPVEITGNQMTVYTDSQLLKDANKKLTLRGGVKISLQNEYILQGAEADIIGTGTANYRAEVIGGAMLCNGSNAVMSDKFTVDNNQNFTATGNPIVQTEFGYIFADRIEGNVNTKNMKITAEKTEPVMIFFSTEQPLPESAGLKKTSDESTDILCNRIKAHLENLTVKTMQKQLKEQNTEYSVIRGRKATFDGERTLQTKDKAEILRYPEDSRLSGNSINIVLSENNTSQVESITAMDDVSYRDKRYNLTAQKAVFTAGQNKFSVTGNVTVYAGKSVLSADALDLTLADSDFLIETPDRKRMKIKLDASPAP</sequence>
<comment type="catalytic activity">
    <reaction evidence="6">
        <text>5-[(5-phospho-1-deoxy-D-ribulos-1-ylimino)methylamino]-1-(5-phospho-beta-D-ribosyl)imidazole-4-carboxamide + L-glutamine = D-erythro-1-(imidazol-4-yl)glycerol 3-phosphate + 5-amino-1-(5-phospho-beta-D-ribosyl)imidazole-4-carboxamide + L-glutamate + H(+)</text>
        <dbReference type="Rhea" id="RHEA:24793"/>
        <dbReference type="ChEBI" id="CHEBI:15378"/>
        <dbReference type="ChEBI" id="CHEBI:29985"/>
        <dbReference type="ChEBI" id="CHEBI:58278"/>
        <dbReference type="ChEBI" id="CHEBI:58359"/>
        <dbReference type="ChEBI" id="CHEBI:58475"/>
        <dbReference type="ChEBI" id="CHEBI:58525"/>
        <dbReference type="EC" id="4.3.2.10"/>
    </reaction>
</comment>
<name>A0AAE0TAK2_9BIVA</name>
<dbReference type="InterPro" id="IPR013785">
    <property type="entry name" value="Aldolase_TIM"/>
</dbReference>
<reference evidence="9" key="2">
    <citation type="journal article" date="2021" name="Genome Biol. Evol.">
        <title>Developing a high-quality reference genome for a parasitic bivalve with doubly uniparental inheritance (Bivalvia: Unionida).</title>
        <authorList>
            <person name="Smith C.H."/>
        </authorList>
    </citation>
    <scope>NUCLEOTIDE SEQUENCE</scope>
    <source>
        <strain evidence="9">CHS0354</strain>
        <tissue evidence="9">Mantle</tissue>
    </source>
</reference>
<keyword evidence="4 7" id="KW-0368">Histidine biosynthesis</keyword>
<dbReference type="Gene3D" id="3.20.20.70">
    <property type="entry name" value="Aldolase class I"/>
    <property type="match status" value="1"/>
</dbReference>
<evidence type="ECO:0000313" key="10">
    <source>
        <dbReference type="Proteomes" id="UP001195483"/>
    </source>
</evidence>
<dbReference type="PANTHER" id="PTHR21235">
    <property type="entry name" value="IMIDAZOLE GLYCEROL PHOSPHATE SYNTHASE SUBUNIT HISF/H IGP SYNTHASE SUBUNIT HISF/H"/>
    <property type="match status" value="1"/>
</dbReference>
<dbReference type="Pfam" id="PF00977">
    <property type="entry name" value="His_biosynth"/>
    <property type="match status" value="1"/>
</dbReference>
<dbReference type="Gene3D" id="2.60.450.10">
    <property type="entry name" value="Lipopolysaccharide (LPS) transport protein A like domain"/>
    <property type="match status" value="1"/>
</dbReference>
<feature type="region of interest" description="Disordered" evidence="8">
    <location>
        <begin position="284"/>
        <end position="321"/>
    </location>
</feature>
<keyword evidence="5" id="KW-0456">Lyase</keyword>
<organism evidence="9 10">
    <name type="scientific">Potamilus streckersoni</name>
    <dbReference type="NCBI Taxonomy" id="2493646"/>
    <lineage>
        <taxon>Eukaryota</taxon>
        <taxon>Metazoa</taxon>
        <taxon>Spiralia</taxon>
        <taxon>Lophotrochozoa</taxon>
        <taxon>Mollusca</taxon>
        <taxon>Bivalvia</taxon>
        <taxon>Autobranchia</taxon>
        <taxon>Heteroconchia</taxon>
        <taxon>Palaeoheterodonta</taxon>
        <taxon>Unionida</taxon>
        <taxon>Unionoidea</taxon>
        <taxon>Unionidae</taxon>
        <taxon>Ambleminae</taxon>
        <taxon>Lampsilini</taxon>
        <taxon>Potamilus</taxon>
    </lineage>
</organism>
<dbReference type="EMBL" id="JAEAOA010001141">
    <property type="protein sequence ID" value="KAK3606927.1"/>
    <property type="molecule type" value="Genomic_DNA"/>
</dbReference>
<dbReference type="PANTHER" id="PTHR21235:SF2">
    <property type="entry name" value="IMIDAZOLE GLYCEROL PHOSPHATE SYNTHASE HISHF"/>
    <property type="match status" value="1"/>
</dbReference>
<dbReference type="GO" id="GO:0000105">
    <property type="term" value="P:L-histidine biosynthetic process"/>
    <property type="evidence" value="ECO:0007669"/>
    <property type="project" value="UniProtKB-KW"/>
</dbReference>
<accession>A0AAE0TAK2</accession>
<gene>
    <name evidence="9" type="ORF">CHS0354_018523</name>
</gene>
<dbReference type="GO" id="GO:0016829">
    <property type="term" value="F:lyase activity"/>
    <property type="evidence" value="ECO:0007669"/>
    <property type="project" value="UniProtKB-KW"/>
</dbReference>
<keyword evidence="10" id="KW-1185">Reference proteome</keyword>
<dbReference type="InterPro" id="IPR006062">
    <property type="entry name" value="His_biosynth"/>
</dbReference>
<keyword evidence="3 7" id="KW-0028">Amino-acid biosynthesis</keyword>
<comment type="similarity">
    <text evidence="7">Belongs to the HisA/HisF family.</text>
</comment>